<evidence type="ECO:0000256" key="5">
    <source>
        <dbReference type="ARBA" id="ARBA00022737"/>
    </source>
</evidence>
<dbReference type="PROSITE" id="PS51470">
    <property type="entry name" value="FG_GAP"/>
    <property type="match status" value="4"/>
</dbReference>
<sequence length="1123" mass="124747">MSSVNCGRVKRTSVLGKMSALSLFWPTTKLISVYILLSLHLASCFNLESRLPIIKYGEENSYFGYSVAMHIIGEKDSFDNRKWLLIGAPLGQNLQPETNHSGALYKCPITQSNNDCSQIITDGRRFLDDDDGIENLMPPVKTDELKDDQWMGVTVRSQGASGKVLVCAHRYIAIMGESRFGQGLCYVLSNDLKYDEIYEPCKGRSTARAHEDFGYCQAGTSGALLDDDTIILGSPGPLTWRGMIFVISIGGEYLTRDKTNYYSPHTDASSPVDKYSYLGMAVTGGRYFGSHMSYAAGAPRSAGHGQVMIFSKGDPPTSNPINLTATLDGEQFASSFGYELATADVNGDGLPDLLVSAPFYFSRDEGGAVYIYQNEHHQLPAIPKAKLTGKVESRFGLALANLGDINKDGYEDIAIGAPYENDGVVYIYLGSESGLNRKPSQVITASDVQSSLKTFGSSLSAGIDVDNNSYPDLLIGAYSSSAAIVLLARPITNITTKVEGTYLTNIDPAKSGCPSDPGTNLTCFSFKACCAIEQMETSTSFEYLNLKYVIEAETYDNQKKFSRVFFGPDFKKRSNVVRRLIQVKSNGQMDCIEEIVYIKEGTRDIQSPIKFRLNYTFVEPKLKESGLIALNPILNQAQANRKFDATFQKDCGSDDICESQLEISAELELQQEDNQYTLVLGERDELQLNVTVTNQEDSAYEAQLFILHQPSVSYIAAIRSGTVICNRFNETIVACTVGNPLRRDGVAKVTLRFDPSGLEDSVPRLNFRIWANSTSKQLTVLEPTTLDVKVVKKVQVSIKGWARPEQSFYGGEIKGESAMEYFDDVGTVVHHTYQIYNDGPWKAPYIDVRILWPHQVANDKEQGKWLLYLEEEPTIEGANGSGECFRNGDKVINPLGFKRRSQNLQRGFLGDELPPEPYIRRTHNKTAFYSAASYEKASIGSSKFESAPANRVRRDHAVVIRADNLVDKDGKKSDVVHMDCARKTAKCVEIHCAIYNMQRKTEVYIHVKARLWNSTLVADYPRVDRVHVVSRARISIPELYGIEQPRGNDSATVETLAYPELLDVVGDGPVPIWVYVLSIVFGILVLVILVLIMWKCGFFKRRRPDPTLSGNLEKSETKPFISK</sequence>
<comment type="subcellular location">
    <subcellularLocation>
        <location evidence="1 13">Membrane</location>
        <topology evidence="1 13">Single-pass type I membrane protein</topology>
    </subcellularLocation>
</comment>
<dbReference type="InterPro" id="IPR000413">
    <property type="entry name" value="Integrin_alpha"/>
</dbReference>
<keyword evidence="8 13" id="KW-0401">Integrin</keyword>
<comment type="caution">
    <text evidence="13">Lacks conserved residue(s) required for the propagation of feature annotation.</text>
</comment>
<evidence type="ECO:0000256" key="3">
    <source>
        <dbReference type="ARBA" id="ARBA00022692"/>
    </source>
</evidence>
<dbReference type="PANTHER" id="PTHR23220">
    <property type="entry name" value="INTEGRIN ALPHA"/>
    <property type="match status" value="1"/>
</dbReference>
<evidence type="ECO:0000256" key="13">
    <source>
        <dbReference type="RuleBase" id="RU003762"/>
    </source>
</evidence>
<dbReference type="Gene3D" id="2.60.40.1460">
    <property type="entry name" value="Integrin domains. Chain A, domain 2"/>
    <property type="match status" value="1"/>
</dbReference>
<accession>A0A1L8E3C4</accession>
<evidence type="ECO:0000256" key="4">
    <source>
        <dbReference type="ARBA" id="ARBA00022729"/>
    </source>
</evidence>
<dbReference type="Gene3D" id="1.20.5.930">
    <property type="entry name" value="Bicelle-embedded integrin alpha(iib) transmembrane segment"/>
    <property type="match status" value="1"/>
</dbReference>
<comment type="similarity">
    <text evidence="2 13">Belongs to the integrin alpha chain family.</text>
</comment>
<dbReference type="Pfam" id="PF01839">
    <property type="entry name" value="FG-GAP"/>
    <property type="match status" value="3"/>
</dbReference>
<evidence type="ECO:0000256" key="6">
    <source>
        <dbReference type="ARBA" id="ARBA00022889"/>
    </source>
</evidence>
<dbReference type="Pfam" id="PF20806">
    <property type="entry name" value="Integrin_A_Ig_3"/>
    <property type="match status" value="1"/>
</dbReference>
<evidence type="ECO:0000256" key="7">
    <source>
        <dbReference type="ARBA" id="ARBA00022989"/>
    </source>
</evidence>
<evidence type="ECO:0000313" key="17">
    <source>
        <dbReference type="EMBL" id="JAV13156.1"/>
    </source>
</evidence>
<dbReference type="PROSITE" id="PS00242">
    <property type="entry name" value="INTEGRIN_ALPHA"/>
    <property type="match status" value="1"/>
</dbReference>
<dbReference type="InterPro" id="IPR048285">
    <property type="entry name" value="Integrin_alpha_Ig-like_2"/>
</dbReference>
<organism evidence="17">
    <name type="scientific">Nyssomyia neivai</name>
    <dbReference type="NCBI Taxonomy" id="330878"/>
    <lineage>
        <taxon>Eukaryota</taxon>
        <taxon>Metazoa</taxon>
        <taxon>Ecdysozoa</taxon>
        <taxon>Arthropoda</taxon>
        <taxon>Hexapoda</taxon>
        <taxon>Insecta</taxon>
        <taxon>Pterygota</taxon>
        <taxon>Neoptera</taxon>
        <taxon>Endopterygota</taxon>
        <taxon>Diptera</taxon>
        <taxon>Nematocera</taxon>
        <taxon>Psychodoidea</taxon>
        <taxon>Psychodidae</taxon>
        <taxon>Nyssomyia</taxon>
    </lineage>
</organism>
<evidence type="ECO:0000256" key="9">
    <source>
        <dbReference type="ARBA" id="ARBA00023136"/>
    </source>
</evidence>
<feature type="transmembrane region" description="Helical" evidence="13">
    <location>
        <begin position="1072"/>
        <end position="1094"/>
    </location>
</feature>
<feature type="domain" description="Integrin alpha second immunoglobulin-like" evidence="15">
    <location>
        <begin position="651"/>
        <end position="790"/>
    </location>
</feature>
<evidence type="ECO:0000256" key="11">
    <source>
        <dbReference type="ARBA" id="ARBA00023180"/>
    </source>
</evidence>
<dbReference type="InterPro" id="IPR013519">
    <property type="entry name" value="Int_alpha_beta-p"/>
</dbReference>
<dbReference type="InterPro" id="IPR018184">
    <property type="entry name" value="Integrin_alpha_C_CS"/>
</dbReference>
<dbReference type="GO" id="GO:0048513">
    <property type="term" value="P:animal organ development"/>
    <property type="evidence" value="ECO:0007669"/>
    <property type="project" value="UniProtKB-ARBA"/>
</dbReference>
<evidence type="ECO:0000256" key="1">
    <source>
        <dbReference type="ARBA" id="ARBA00004479"/>
    </source>
</evidence>
<feature type="repeat" description="FG-GAP" evidence="12">
    <location>
        <begin position="382"/>
        <end position="437"/>
    </location>
</feature>
<proteinExistence type="inferred from homology"/>
<dbReference type="PANTHER" id="PTHR23220:SF122">
    <property type="entry name" value="INTEGRIN ALPHA-PS1"/>
    <property type="match status" value="1"/>
</dbReference>
<evidence type="ECO:0000256" key="10">
    <source>
        <dbReference type="ARBA" id="ARBA00023170"/>
    </source>
</evidence>
<dbReference type="GO" id="GO:0005178">
    <property type="term" value="F:integrin binding"/>
    <property type="evidence" value="ECO:0007669"/>
    <property type="project" value="TreeGrafter"/>
</dbReference>
<dbReference type="Gene3D" id="2.60.40.1530">
    <property type="entry name" value="ntegrin, alpha v. Chain A, domain 4"/>
    <property type="match status" value="1"/>
</dbReference>
<keyword evidence="9 13" id="KW-0472">Membrane</keyword>
<keyword evidence="6 13" id="KW-0130">Cell adhesion</keyword>
<dbReference type="InterPro" id="IPR013517">
    <property type="entry name" value="FG-GAP"/>
</dbReference>
<evidence type="ECO:0000256" key="12">
    <source>
        <dbReference type="PROSITE-ProRule" id="PRU00803"/>
    </source>
</evidence>
<evidence type="ECO:0000259" key="16">
    <source>
        <dbReference type="Pfam" id="PF20806"/>
    </source>
</evidence>
<dbReference type="GO" id="GO:0033627">
    <property type="term" value="P:cell adhesion mediated by integrin"/>
    <property type="evidence" value="ECO:0007669"/>
    <property type="project" value="TreeGrafter"/>
</dbReference>
<reference evidence="17" key="1">
    <citation type="submission" date="2016-12" db="EMBL/GenBank/DDBJ databases">
        <title>An insight into the sialome and mialome of the sand fly, Nyssomyia neivai.</title>
        <authorList>
            <person name="Sebastian V."/>
            <person name="Goulart T.M."/>
            <person name="Oliveira W."/>
            <person name="Calvo E."/>
            <person name="Oliveira L.F."/>
            <person name="Pinto M.C."/>
            <person name="Rosselino A.M."/>
            <person name="Ribeiro J.M."/>
        </authorList>
    </citation>
    <scope>NUCLEOTIDE SEQUENCE</scope>
</reference>
<dbReference type="SUPFAM" id="SSF69179">
    <property type="entry name" value="Integrin domains"/>
    <property type="match status" value="3"/>
</dbReference>
<dbReference type="Pfam" id="PF08441">
    <property type="entry name" value="Integrin_A_Ig_1"/>
    <property type="match status" value="1"/>
</dbReference>
<feature type="repeat" description="FG-GAP" evidence="12">
    <location>
        <begin position="322"/>
        <end position="381"/>
    </location>
</feature>
<dbReference type="InterPro" id="IPR032695">
    <property type="entry name" value="Integrin_dom_sf"/>
</dbReference>
<feature type="repeat" description="FG-GAP" evidence="12">
    <location>
        <begin position="441"/>
        <end position="503"/>
    </location>
</feature>
<evidence type="ECO:0000259" key="15">
    <source>
        <dbReference type="Pfam" id="PF20805"/>
    </source>
</evidence>
<keyword evidence="3 13" id="KW-0812">Transmembrane</keyword>
<feature type="transmembrane region" description="Helical" evidence="13">
    <location>
        <begin position="21"/>
        <end position="42"/>
    </location>
</feature>
<dbReference type="GO" id="GO:0007229">
    <property type="term" value="P:integrin-mediated signaling pathway"/>
    <property type="evidence" value="ECO:0007669"/>
    <property type="project" value="UniProtKB-KW"/>
</dbReference>
<keyword evidence="10 13" id="KW-0675">Receptor</keyword>
<dbReference type="InterPro" id="IPR013649">
    <property type="entry name" value="Integrin_alpha_Ig-like_1"/>
</dbReference>
<dbReference type="InterPro" id="IPR028994">
    <property type="entry name" value="Integrin_alpha_N"/>
</dbReference>
<dbReference type="Gene3D" id="2.60.40.1510">
    <property type="entry name" value="ntegrin, alpha v. Chain A, domain 3"/>
    <property type="match status" value="1"/>
</dbReference>
<keyword evidence="5" id="KW-0677">Repeat</keyword>
<name>A0A1L8E3C4_9DIPT</name>
<protein>
    <submittedName>
        <fullName evidence="17">Putative vitronectin receptor alpha subunit</fullName>
    </submittedName>
</protein>
<dbReference type="SMART" id="SM00191">
    <property type="entry name" value="Int_alpha"/>
    <property type="match status" value="5"/>
</dbReference>
<feature type="repeat" description="FG-GAP" evidence="12">
    <location>
        <begin position="49"/>
        <end position="116"/>
    </location>
</feature>
<evidence type="ECO:0000256" key="2">
    <source>
        <dbReference type="ARBA" id="ARBA00008054"/>
    </source>
</evidence>
<dbReference type="PRINTS" id="PR01185">
    <property type="entry name" value="INTEGRINA"/>
</dbReference>
<feature type="domain" description="Integrin alpha third immunoglobulin-like" evidence="16">
    <location>
        <begin position="796"/>
        <end position="1057"/>
    </location>
</feature>
<dbReference type="GO" id="GO:0008305">
    <property type="term" value="C:integrin complex"/>
    <property type="evidence" value="ECO:0007669"/>
    <property type="project" value="InterPro"/>
</dbReference>
<evidence type="ECO:0000259" key="14">
    <source>
        <dbReference type="Pfam" id="PF08441"/>
    </source>
</evidence>
<dbReference type="AlphaFoldDB" id="A0A1L8E3C4"/>
<dbReference type="SUPFAM" id="SSF69318">
    <property type="entry name" value="Integrin alpha N-terminal domain"/>
    <property type="match status" value="1"/>
</dbReference>
<keyword evidence="11" id="KW-0325">Glycoprotein</keyword>
<dbReference type="InterPro" id="IPR048286">
    <property type="entry name" value="Integrin_alpha_Ig-like_3"/>
</dbReference>
<dbReference type="Pfam" id="PF20805">
    <property type="entry name" value="Integrin_A_Ig_2"/>
    <property type="match status" value="1"/>
</dbReference>
<keyword evidence="4" id="KW-0732">Signal</keyword>
<evidence type="ECO:0000256" key="8">
    <source>
        <dbReference type="ARBA" id="ARBA00023037"/>
    </source>
</evidence>
<feature type="domain" description="Integrin alpha first immunoglubulin-like" evidence="14">
    <location>
        <begin position="488"/>
        <end position="650"/>
    </location>
</feature>
<keyword evidence="7 13" id="KW-1133">Transmembrane helix</keyword>
<dbReference type="GO" id="GO:0007157">
    <property type="term" value="P:heterophilic cell-cell adhesion via plasma membrane cell adhesion molecules"/>
    <property type="evidence" value="ECO:0007669"/>
    <property type="project" value="UniProtKB-ARBA"/>
</dbReference>
<dbReference type="EMBL" id="GFDF01000928">
    <property type="protein sequence ID" value="JAV13156.1"/>
    <property type="molecule type" value="Transcribed_RNA"/>
</dbReference>
<dbReference type="Gene3D" id="2.130.10.130">
    <property type="entry name" value="Integrin alpha, N-terminal"/>
    <property type="match status" value="1"/>
</dbReference>
<dbReference type="GO" id="GO:0007160">
    <property type="term" value="P:cell-matrix adhesion"/>
    <property type="evidence" value="ECO:0007669"/>
    <property type="project" value="TreeGrafter"/>
</dbReference>
<dbReference type="GO" id="GO:0009897">
    <property type="term" value="C:external side of plasma membrane"/>
    <property type="evidence" value="ECO:0007669"/>
    <property type="project" value="TreeGrafter"/>
</dbReference>